<sequence length="85" mass="9190">MGPGMMGGFGGGYGMGGFGFIMMIAFWILIVVGIVYAIRWLAVSTNAAKRTPASGETPVNILEKRYARGEIDKAEFEEKKKVIEG</sequence>
<gene>
    <name evidence="3" type="ORF">LCGC14_2701830</name>
</gene>
<dbReference type="Pfam" id="PF09851">
    <property type="entry name" value="SHOCT"/>
    <property type="match status" value="1"/>
</dbReference>
<protein>
    <recommendedName>
        <fullName evidence="2">SHOCT domain-containing protein</fullName>
    </recommendedName>
</protein>
<name>A0A0F8ZFL1_9ZZZZ</name>
<evidence type="ECO:0000259" key="2">
    <source>
        <dbReference type="Pfam" id="PF09851"/>
    </source>
</evidence>
<feature type="transmembrane region" description="Helical" evidence="1">
    <location>
        <begin position="20"/>
        <end position="42"/>
    </location>
</feature>
<evidence type="ECO:0000256" key="1">
    <source>
        <dbReference type="SAM" id="Phobius"/>
    </source>
</evidence>
<keyword evidence="1" id="KW-0812">Transmembrane</keyword>
<dbReference type="EMBL" id="LAZR01048166">
    <property type="protein sequence ID" value="KKK92548.1"/>
    <property type="molecule type" value="Genomic_DNA"/>
</dbReference>
<keyword evidence="1" id="KW-1133">Transmembrane helix</keyword>
<proteinExistence type="predicted"/>
<keyword evidence="1" id="KW-0472">Membrane</keyword>
<dbReference type="InterPro" id="IPR018649">
    <property type="entry name" value="SHOCT"/>
</dbReference>
<organism evidence="3">
    <name type="scientific">marine sediment metagenome</name>
    <dbReference type="NCBI Taxonomy" id="412755"/>
    <lineage>
        <taxon>unclassified sequences</taxon>
        <taxon>metagenomes</taxon>
        <taxon>ecological metagenomes</taxon>
    </lineage>
</organism>
<reference evidence="3" key="1">
    <citation type="journal article" date="2015" name="Nature">
        <title>Complex archaea that bridge the gap between prokaryotes and eukaryotes.</title>
        <authorList>
            <person name="Spang A."/>
            <person name="Saw J.H."/>
            <person name="Jorgensen S.L."/>
            <person name="Zaremba-Niedzwiedzka K."/>
            <person name="Martijn J."/>
            <person name="Lind A.E."/>
            <person name="van Eijk R."/>
            <person name="Schleper C."/>
            <person name="Guy L."/>
            <person name="Ettema T.J."/>
        </authorList>
    </citation>
    <scope>NUCLEOTIDE SEQUENCE</scope>
</reference>
<dbReference type="AlphaFoldDB" id="A0A0F8ZFL1"/>
<comment type="caution">
    <text evidence="3">The sequence shown here is derived from an EMBL/GenBank/DDBJ whole genome shotgun (WGS) entry which is preliminary data.</text>
</comment>
<evidence type="ECO:0000313" key="3">
    <source>
        <dbReference type="EMBL" id="KKK92548.1"/>
    </source>
</evidence>
<feature type="domain" description="SHOCT" evidence="2">
    <location>
        <begin position="58"/>
        <end position="83"/>
    </location>
</feature>
<accession>A0A0F8ZFL1</accession>